<evidence type="ECO:0000256" key="2">
    <source>
        <dbReference type="ARBA" id="ARBA00004123"/>
    </source>
</evidence>
<dbReference type="Proteomes" id="UP000187406">
    <property type="component" value="Unassembled WGS sequence"/>
</dbReference>
<evidence type="ECO:0000256" key="4">
    <source>
        <dbReference type="ARBA" id="ARBA00022722"/>
    </source>
</evidence>
<keyword evidence="5" id="KW-0479">Metal-binding</keyword>
<dbReference type="GO" id="GO:0046872">
    <property type="term" value="F:metal ion binding"/>
    <property type="evidence" value="ECO:0007669"/>
    <property type="project" value="UniProtKB-KW"/>
</dbReference>
<dbReference type="InParanoid" id="A0A1Q3CUM8"/>
<dbReference type="InterPro" id="IPR045249">
    <property type="entry name" value="HARBI1-like"/>
</dbReference>
<dbReference type="PANTHER" id="PTHR22930">
    <property type="match status" value="1"/>
</dbReference>
<comment type="caution">
    <text evidence="9">The sequence shown here is derived from an EMBL/GenBank/DDBJ whole genome shotgun (WGS) entry which is preliminary data.</text>
</comment>
<reference evidence="10" key="1">
    <citation type="submission" date="2016-04" db="EMBL/GenBank/DDBJ databases">
        <title>Cephalotus genome sequencing.</title>
        <authorList>
            <person name="Fukushima K."/>
            <person name="Hasebe M."/>
            <person name="Fang X."/>
        </authorList>
    </citation>
    <scope>NUCLEOTIDE SEQUENCE [LARGE SCALE GENOMIC DNA]</scope>
    <source>
        <strain evidence="10">cv. St1</strain>
    </source>
</reference>
<evidence type="ECO:0000256" key="1">
    <source>
        <dbReference type="ARBA" id="ARBA00001968"/>
    </source>
</evidence>
<proteinExistence type="inferred from homology"/>
<evidence type="ECO:0000313" key="9">
    <source>
        <dbReference type="EMBL" id="GAV83937.1"/>
    </source>
</evidence>
<dbReference type="Pfam" id="PF13359">
    <property type="entry name" value="DDE_Tnp_4"/>
    <property type="match status" value="1"/>
</dbReference>
<evidence type="ECO:0000256" key="5">
    <source>
        <dbReference type="ARBA" id="ARBA00022723"/>
    </source>
</evidence>
<comment type="cofactor">
    <cofactor evidence="1">
        <name>a divalent metal cation</name>
        <dbReference type="ChEBI" id="CHEBI:60240"/>
    </cofactor>
</comment>
<comment type="subcellular location">
    <subcellularLocation>
        <location evidence="2">Nucleus</location>
    </subcellularLocation>
</comment>
<sequence>MQFIYILPRWEGSVADGRVLCDAISRKENGLKVLQGHYYLCDVGYSNAQGFLAPYRGQRYHLNEFINGSNPNTPKKFFNMKHSAARDAIERTFGFLNERWAILRSRTWYPVKT</sequence>
<protein>
    <submittedName>
        <fullName evidence="9">DDE_4 domain-containing protein</fullName>
    </submittedName>
</protein>
<evidence type="ECO:0000256" key="7">
    <source>
        <dbReference type="ARBA" id="ARBA00023242"/>
    </source>
</evidence>
<comment type="similarity">
    <text evidence="3">Belongs to the HARBI1 family.</text>
</comment>
<dbReference type="GO" id="GO:0004518">
    <property type="term" value="F:nuclease activity"/>
    <property type="evidence" value="ECO:0007669"/>
    <property type="project" value="UniProtKB-KW"/>
</dbReference>
<keyword evidence="6" id="KW-0378">Hydrolase</keyword>
<dbReference type="EMBL" id="BDDD01003051">
    <property type="protein sequence ID" value="GAV83937.1"/>
    <property type="molecule type" value="Genomic_DNA"/>
</dbReference>
<name>A0A1Q3CUM8_CEPFO</name>
<keyword evidence="4" id="KW-0540">Nuclease</keyword>
<keyword evidence="7" id="KW-0539">Nucleus</keyword>
<accession>A0A1Q3CUM8</accession>
<gene>
    <name evidence="9" type="ORF">CFOL_v3_27382</name>
</gene>
<dbReference type="GO" id="GO:0005634">
    <property type="term" value="C:nucleus"/>
    <property type="evidence" value="ECO:0007669"/>
    <property type="project" value="UniProtKB-SubCell"/>
</dbReference>
<dbReference type="InterPro" id="IPR027806">
    <property type="entry name" value="HARBI1_dom"/>
</dbReference>
<dbReference type="STRING" id="3775.A0A1Q3CUM8"/>
<dbReference type="PANTHER" id="PTHR22930:SF281">
    <property type="entry name" value="NUCLEASE"/>
    <property type="match status" value="1"/>
</dbReference>
<feature type="domain" description="DDE Tnp4" evidence="8">
    <location>
        <begin position="2"/>
        <end position="107"/>
    </location>
</feature>
<dbReference type="GO" id="GO:0016787">
    <property type="term" value="F:hydrolase activity"/>
    <property type="evidence" value="ECO:0007669"/>
    <property type="project" value="UniProtKB-KW"/>
</dbReference>
<evidence type="ECO:0000256" key="3">
    <source>
        <dbReference type="ARBA" id="ARBA00006958"/>
    </source>
</evidence>
<keyword evidence="10" id="KW-1185">Reference proteome</keyword>
<dbReference type="AlphaFoldDB" id="A0A1Q3CUM8"/>
<evidence type="ECO:0000256" key="6">
    <source>
        <dbReference type="ARBA" id="ARBA00022801"/>
    </source>
</evidence>
<organism evidence="9 10">
    <name type="scientific">Cephalotus follicularis</name>
    <name type="common">Albany pitcher plant</name>
    <dbReference type="NCBI Taxonomy" id="3775"/>
    <lineage>
        <taxon>Eukaryota</taxon>
        <taxon>Viridiplantae</taxon>
        <taxon>Streptophyta</taxon>
        <taxon>Embryophyta</taxon>
        <taxon>Tracheophyta</taxon>
        <taxon>Spermatophyta</taxon>
        <taxon>Magnoliopsida</taxon>
        <taxon>eudicotyledons</taxon>
        <taxon>Gunneridae</taxon>
        <taxon>Pentapetalae</taxon>
        <taxon>rosids</taxon>
        <taxon>fabids</taxon>
        <taxon>Oxalidales</taxon>
        <taxon>Cephalotaceae</taxon>
        <taxon>Cephalotus</taxon>
    </lineage>
</organism>
<evidence type="ECO:0000259" key="8">
    <source>
        <dbReference type="Pfam" id="PF13359"/>
    </source>
</evidence>
<dbReference type="OrthoDB" id="1699974at2759"/>
<evidence type="ECO:0000313" key="10">
    <source>
        <dbReference type="Proteomes" id="UP000187406"/>
    </source>
</evidence>